<gene>
    <name evidence="1" type="ORF">E5331_19230</name>
</gene>
<dbReference type="Proteomes" id="UP000306319">
    <property type="component" value="Unassembled WGS sequence"/>
</dbReference>
<sequence>MQEEKDILDNANDEKEIDLLELATKLWEQRKKLIIWSICGAVIGLIVAFSIPKEYDTTVKLAPEISDPKAASGGLGALASMAGLGSAQAGADAVYPQLYPDVVSSVPFITSLFDVEVETKEDGRKFTVKQYMEDETKAPWWSAILGFPFKVLGAIMASDEEEGGKDGLDNFQLTKQEYELVEALNKRVTATVDQKTNVVTISVLMQDPLISAVLADTVVSRLQDYVTQYRTNKSRKDLEYAETLNEEAKVEYYKAQQKYAEYLDRNHGLAFQSAQITRDRLQNETSLAFSLYNQTAQQVQKAKAKVQETTPVYAIITPATVPVKAASPKKLLILVGFTFLAFVACAAWILFLKPMLEEQKNKKASEVKAPVANKKE</sequence>
<proteinExistence type="predicted"/>
<keyword evidence="2" id="KW-1185">Reference proteome</keyword>
<dbReference type="EMBL" id="SRYB01000048">
    <property type="protein sequence ID" value="TGY75949.1"/>
    <property type="molecule type" value="Genomic_DNA"/>
</dbReference>
<accession>A0AC61RB55</accession>
<organism evidence="1 2">
    <name type="scientific">Lepagella muris</name>
    <dbReference type="NCBI Taxonomy" id="3032870"/>
    <lineage>
        <taxon>Bacteria</taxon>
        <taxon>Pseudomonadati</taxon>
        <taxon>Bacteroidota</taxon>
        <taxon>Bacteroidia</taxon>
        <taxon>Bacteroidales</taxon>
        <taxon>Muribaculaceae</taxon>
        <taxon>Lepagella</taxon>
    </lineage>
</organism>
<evidence type="ECO:0000313" key="1">
    <source>
        <dbReference type="EMBL" id="TGY75949.1"/>
    </source>
</evidence>
<reference evidence="1" key="1">
    <citation type="submission" date="2019-04" db="EMBL/GenBank/DDBJ databases">
        <title>Microbes associate with the intestines of laboratory mice.</title>
        <authorList>
            <person name="Navarre W."/>
            <person name="Wong E."/>
            <person name="Huang K."/>
            <person name="Tropini C."/>
            <person name="Ng K."/>
            <person name="Yu B."/>
        </authorList>
    </citation>
    <scope>NUCLEOTIDE SEQUENCE</scope>
    <source>
        <strain evidence="1">NM04_E33</strain>
    </source>
</reference>
<protein>
    <submittedName>
        <fullName evidence="1">Chain-length determining protein</fullName>
    </submittedName>
</protein>
<name>A0AC61RB55_9BACT</name>
<comment type="caution">
    <text evidence="1">The sequence shown here is derived from an EMBL/GenBank/DDBJ whole genome shotgun (WGS) entry which is preliminary data.</text>
</comment>
<evidence type="ECO:0000313" key="2">
    <source>
        <dbReference type="Proteomes" id="UP000306319"/>
    </source>
</evidence>